<dbReference type="FunFam" id="1.10.510.10:FF:000275">
    <property type="entry name" value="SRSF protein kinase 2 isoform X3"/>
    <property type="match status" value="1"/>
</dbReference>
<feature type="domain" description="Protein kinase" evidence="10">
    <location>
        <begin position="49"/>
        <end position="590"/>
    </location>
</feature>
<dbReference type="OrthoDB" id="2649at2759"/>
<dbReference type="GO" id="GO:0005524">
    <property type="term" value="F:ATP binding"/>
    <property type="evidence" value="ECO:0007669"/>
    <property type="project" value="UniProtKB-UniRule"/>
</dbReference>
<keyword evidence="2" id="KW-0723">Serine/threonine-protein kinase</keyword>
<organism evidence="11 12">
    <name type="scientific">Botryobasidium botryosum (strain FD-172 SS1)</name>
    <dbReference type="NCBI Taxonomy" id="930990"/>
    <lineage>
        <taxon>Eukaryota</taxon>
        <taxon>Fungi</taxon>
        <taxon>Dikarya</taxon>
        <taxon>Basidiomycota</taxon>
        <taxon>Agaricomycotina</taxon>
        <taxon>Agaricomycetes</taxon>
        <taxon>Cantharellales</taxon>
        <taxon>Botryobasidiaceae</taxon>
        <taxon>Botryobasidium</taxon>
    </lineage>
</organism>
<keyword evidence="4 9" id="KW-0547">Nucleotide-binding</keyword>
<keyword evidence="12" id="KW-1185">Reference proteome</keyword>
<reference evidence="12" key="1">
    <citation type="journal article" date="2014" name="Proc. Natl. Acad. Sci. U.S.A.">
        <title>Extensive sampling of basidiomycete genomes demonstrates inadequacy of the white-rot/brown-rot paradigm for wood decay fungi.</title>
        <authorList>
            <person name="Riley R."/>
            <person name="Salamov A.A."/>
            <person name="Brown D.W."/>
            <person name="Nagy L.G."/>
            <person name="Floudas D."/>
            <person name="Held B.W."/>
            <person name="Levasseur A."/>
            <person name="Lombard V."/>
            <person name="Morin E."/>
            <person name="Otillar R."/>
            <person name="Lindquist E.A."/>
            <person name="Sun H."/>
            <person name="LaButti K.M."/>
            <person name="Schmutz J."/>
            <person name="Jabbour D."/>
            <person name="Luo H."/>
            <person name="Baker S.E."/>
            <person name="Pisabarro A.G."/>
            <person name="Walton J.D."/>
            <person name="Blanchette R.A."/>
            <person name="Henrissat B."/>
            <person name="Martin F."/>
            <person name="Cullen D."/>
            <person name="Hibbett D.S."/>
            <person name="Grigoriev I.V."/>
        </authorList>
    </citation>
    <scope>NUCLEOTIDE SEQUENCE [LARGE SCALE GENOMIC DNA]</scope>
    <source>
        <strain evidence="12">FD-172 SS1</strain>
    </source>
</reference>
<dbReference type="PANTHER" id="PTHR47634:SF9">
    <property type="entry name" value="PROTEIN KINASE DOMAIN-CONTAINING PROTEIN-RELATED"/>
    <property type="match status" value="1"/>
</dbReference>
<evidence type="ECO:0000313" key="11">
    <source>
        <dbReference type="EMBL" id="KDQ13686.1"/>
    </source>
</evidence>
<dbReference type="Gene3D" id="1.10.510.10">
    <property type="entry name" value="Transferase(Phosphotransferase) domain 1"/>
    <property type="match status" value="2"/>
</dbReference>
<dbReference type="GO" id="GO:0005634">
    <property type="term" value="C:nucleus"/>
    <property type="evidence" value="ECO:0007669"/>
    <property type="project" value="TreeGrafter"/>
</dbReference>
<feature type="binding site" evidence="9">
    <location>
        <position position="78"/>
    </location>
    <ligand>
        <name>ATP</name>
        <dbReference type="ChEBI" id="CHEBI:30616"/>
    </ligand>
</feature>
<evidence type="ECO:0000256" key="9">
    <source>
        <dbReference type="PROSITE-ProRule" id="PRU10141"/>
    </source>
</evidence>
<keyword evidence="6 9" id="KW-0067">ATP-binding</keyword>
<dbReference type="Gene3D" id="3.30.200.20">
    <property type="entry name" value="Phosphorylase Kinase, domain 1"/>
    <property type="match status" value="1"/>
</dbReference>
<dbReference type="SUPFAM" id="SSF56112">
    <property type="entry name" value="Protein kinase-like (PK-like)"/>
    <property type="match status" value="1"/>
</dbReference>
<comment type="catalytic activity">
    <reaction evidence="8">
        <text>L-seryl-[protein] + ATP = O-phospho-L-seryl-[protein] + ADP + H(+)</text>
        <dbReference type="Rhea" id="RHEA:17989"/>
        <dbReference type="Rhea" id="RHEA-COMP:9863"/>
        <dbReference type="Rhea" id="RHEA-COMP:11604"/>
        <dbReference type="ChEBI" id="CHEBI:15378"/>
        <dbReference type="ChEBI" id="CHEBI:29999"/>
        <dbReference type="ChEBI" id="CHEBI:30616"/>
        <dbReference type="ChEBI" id="CHEBI:83421"/>
        <dbReference type="ChEBI" id="CHEBI:456216"/>
        <dbReference type="EC" id="2.7.11.1"/>
    </reaction>
</comment>
<evidence type="ECO:0000313" key="12">
    <source>
        <dbReference type="Proteomes" id="UP000027195"/>
    </source>
</evidence>
<dbReference type="GO" id="GO:0000245">
    <property type="term" value="P:spliceosomal complex assembly"/>
    <property type="evidence" value="ECO:0007669"/>
    <property type="project" value="TreeGrafter"/>
</dbReference>
<accession>A0A067MQ12</accession>
<dbReference type="PROSITE" id="PS50011">
    <property type="entry name" value="PROTEIN_KINASE_DOM"/>
    <property type="match status" value="1"/>
</dbReference>
<dbReference type="InterPro" id="IPR011009">
    <property type="entry name" value="Kinase-like_dom_sf"/>
</dbReference>
<dbReference type="InterPro" id="IPR017441">
    <property type="entry name" value="Protein_kinase_ATP_BS"/>
</dbReference>
<name>A0A067MQ12_BOTB1</name>
<evidence type="ECO:0000256" key="7">
    <source>
        <dbReference type="ARBA" id="ARBA00047899"/>
    </source>
</evidence>
<dbReference type="Pfam" id="PF00069">
    <property type="entry name" value="Pkinase"/>
    <property type="match status" value="2"/>
</dbReference>
<gene>
    <name evidence="11" type="ORF">BOTBODRAFT_55926</name>
</gene>
<dbReference type="SMART" id="SM00220">
    <property type="entry name" value="S_TKc"/>
    <property type="match status" value="1"/>
</dbReference>
<proteinExistence type="predicted"/>
<dbReference type="STRING" id="930990.A0A067MQ12"/>
<dbReference type="Proteomes" id="UP000027195">
    <property type="component" value="Unassembled WGS sequence"/>
</dbReference>
<evidence type="ECO:0000256" key="8">
    <source>
        <dbReference type="ARBA" id="ARBA00048679"/>
    </source>
</evidence>
<dbReference type="PANTHER" id="PTHR47634">
    <property type="entry name" value="PROTEIN KINASE DOMAIN-CONTAINING PROTEIN-RELATED"/>
    <property type="match status" value="1"/>
</dbReference>
<dbReference type="GO" id="GO:0005737">
    <property type="term" value="C:cytoplasm"/>
    <property type="evidence" value="ECO:0007669"/>
    <property type="project" value="TreeGrafter"/>
</dbReference>
<dbReference type="InterPro" id="IPR008271">
    <property type="entry name" value="Ser/Thr_kinase_AS"/>
</dbReference>
<dbReference type="GO" id="GO:0050684">
    <property type="term" value="P:regulation of mRNA processing"/>
    <property type="evidence" value="ECO:0007669"/>
    <property type="project" value="TreeGrafter"/>
</dbReference>
<dbReference type="EMBL" id="KL198042">
    <property type="protein sequence ID" value="KDQ13686.1"/>
    <property type="molecule type" value="Genomic_DNA"/>
</dbReference>
<evidence type="ECO:0000256" key="2">
    <source>
        <dbReference type="ARBA" id="ARBA00022527"/>
    </source>
</evidence>
<evidence type="ECO:0000256" key="4">
    <source>
        <dbReference type="ARBA" id="ARBA00022741"/>
    </source>
</evidence>
<dbReference type="PROSITE" id="PS00108">
    <property type="entry name" value="PROTEIN_KINASE_ST"/>
    <property type="match status" value="1"/>
</dbReference>
<comment type="catalytic activity">
    <reaction evidence="7">
        <text>L-threonyl-[protein] + ATP = O-phospho-L-threonyl-[protein] + ADP + H(+)</text>
        <dbReference type="Rhea" id="RHEA:46608"/>
        <dbReference type="Rhea" id="RHEA-COMP:11060"/>
        <dbReference type="Rhea" id="RHEA-COMP:11605"/>
        <dbReference type="ChEBI" id="CHEBI:15378"/>
        <dbReference type="ChEBI" id="CHEBI:30013"/>
        <dbReference type="ChEBI" id="CHEBI:30616"/>
        <dbReference type="ChEBI" id="CHEBI:61977"/>
        <dbReference type="ChEBI" id="CHEBI:456216"/>
        <dbReference type="EC" id="2.7.11.1"/>
    </reaction>
</comment>
<keyword evidence="3" id="KW-0808">Transferase</keyword>
<dbReference type="PROSITE" id="PS00107">
    <property type="entry name" value="PROTEIN_KINASE_ATP"/>
    <property type="match status" value="1"/>
</dbReference>
<evidence type="ECO:0000256" key="1">
    <source>
        <dbReference type="ARBA" id="ARBA00012513"/>
    </source>
</evidence>
<dbReference type="HOGENOM" id="CLU_000288_81_12_1"/>
<keyword evidence="5" id="KW-0418">Kinase</keyword>
<dbReference type="InterPro" id="IPR000719">
    <property type="entry name" value="Prot_kinase_dom"/>
</dbReference>
<dbReference type="EC" id="2.7.11.1" evidence="1"/>
<evidence type="ECO:0000256" key="6">
    <source>
        <dbReference type="ARBA" id="ARBA00022840"/>
    </source>
</evidence>
<protein>
    <recommendedName>
        <fullName evidence="1">non-specific serine/threonine protein kinase</fullName>
        <ecNumber evidence="1">2.7.11.1</ecNumber>
    </recommendedName>
</protein>
<sequence length="600" mass="65716">MASPLPGPSTPSVRPLPPVDTRKEEYVGDYQCGGYHHVQVWDTFAGGRYLVVRKLGWGHFSTCWLVKDSQTQRHVAMKIVKSSAKYKQTALDEIDLLRRVSNAPNPTHPGRDHVVTFLDSFLHPSLHTPPSREPLHHVCMTFEPLGENLLSLLRRYQPRGIPAPIVKRITKQVLLGLDFLHTECKLIHTDMKPENVMVVLEDVEAIVEAELAATGFHEGVLPPSELIGVPLRGPQDMPREERYNTGAPPKVFIFGSQPLPSPTQSWSATLDVDRLARRMEKLATAGLSASGSSGSAGTITSVLTAGVTSTAPTSPGSLVPDSTCNTVSSNHTVTQDDVVGVSSVIAGTLPMADAGVQPGKASMEGAPSLLAQTAPSTIGGSSPASSAVHTCAAPPSSYFPASVSPSTFLSQSPASAPSPPRADPLRIRVKIADLGNATPVSRHYTEEIQTRQYRCPEVILGFDDWDTNADVWSLACMTFELLTGEPLFQPQKHRNFTKDDDHIAQIIELLGDMPEQRKRGGVHCREIFRRNGKLRFIHQLNMWPLKSVMKDKYRWSSVKAQAFADFLEPMMALEPRLRCEARDMIDHPWLEVGSPGLPRV</sequence>
<evidence type="ECO:0000256" key="3">
    <source>
        <dbReference type="ARBA" id="ARBA00022679"/>
    </source>
</evidence>
<dbReference type="GO" id="GO:0004674">
    <property type="term" value="F:protein serine/threonine kinase activity"/>
    <property type="evidence" value="ECO:0007669"/>
    <property type="project" value="UniProtKB-KW"/>
</dbReference>
<dbReference type="AlphaFoldDB" id="A0A067MQ12"/>
<dbReference type="InParanoid" id="A0A067MQ12"/>
<dbReference type="InterPro" id="IPR051334">
    <property type="entry name" value="SRPK"/>
</dbReference>
<evidence type="ECO:0000256" key="5">
    <source>
        <dbReference type="ARBA" id="ARBA00022777"/>
    </source>
</evidence>
<evidence type="ECO:0000259" key="10">
    <source>
        <dbReference type="PROSITE" id="PS50011"/>
    </source>
</evidence>